<feature type="domain" description="TnsA endonuclease N-terminal" evidence="1">
    <location>
        <begin position="97"/>
        <end position="154"/>
    </location>
</feature>
<dbReference type="RefSeq" id="WP_058859523.1">
    <property type="nucleotide sequence ID" value="NZ_BJZR01000120.1"/>
</dbReference>
<dbReference type="EMBL" id="CP013254">
    <property type="protein sequence ID" value="ALU40843.1"/>
    <property type="molecule type" value="Genomic_DNA"/>
</dbReference>
<protein>
    <recommendedName>
        <fullName evidence="1">TnsA endonuclease N-terminal domain-containing protein</fullName>
    </recommendedName>
</protein>
<evidence type="ECO:0000313" key="5">
    <source>
        <dbReference type="Proteomes" id="UP000321155"/>
    </source>
</evidence>
<dbReference type="InterPro" id="IPR014833">
    <property type="entry name" value="TnsA_N"/>
</dbReference>
<evidence type="ECO:0000259" key="1">
    <source>
        <dbReference type="Pfam" id="PF08722"/>
    </source>
</evidence>
<dbReference type="NCBIfam" id="NF033179">
    <property type="entry name" value="TnsA_like_Actin"/>
    <property type="match status" value="1"/>
</dbReference>
<dbReference type="Pfam" id="PF08722">
    <property type="entry name" value="Tn7_TnsA-like_N"/>
    <property type="match status" value="1"/>
</dbReference>
<evidence type="ECO:0000313" key="2">
    <source>
        <dbReference type="EMBL" id="ALU40843.1"/>
    </source>
</evidence>
<dbReference type="STRING" id="446860.AS188_15050"/>
<dbReference type="AlphaFoldDB" id="A0A0U3GCL1"/>
<gene>
    <name evidence="2" type="ORF">AS188_15050</name>
    <name evidence="3" type="ORF">KFL01_27730</name>
</gene>
<name>A0A0U3GCL1_9MICC</name>
<dbReference type="EMBL" id="BJZR01000120">
    <property type="protein sequence ID" value="GEO93467.1"/>
    <property type="molecule type" value="Genomic_DNA"/>
</dbReference>
<reference evidence="3 5" key="2">
    <citation type="submission" date="2019-07" db="EMBL/GenBank/DDBJ databases">
        <title>Whole genome shotgun sequence of Kocuria flava NBRC 107626.</title>
        <authorList>
            <person name="Hosoyama A."/>
            <person name="Uohara A."/>
            <person name="Ohji S."/>
            <person name="Ichikawa N."/>
        </authorList>
    </citation>
    <scope>NUCLEOTIDE SEQUENCE [LARGE SCALE GENOMIC DNA]</scope>
    <source>
        <strain evidence="3 5">NBRC 107626</strain>
    </source>
</reference>
<sequence length="244" mass="27228">MDLTHFQVQYRREAESELVTTTLAEVNSAEVLRGVAVRVPPSFVSQRHYPGDFWSATTGRTHVYESLLELDRLWLADFDTHTTALLTQPFRVTGPDGSRLRRHVPDLLLATDNGGTVLVDVKSKSMLEKPEVQEQFAWTARWCRAMSWRYEVFSGGDPVVLRNIKYLSEGRRLGLIPHGAVKQVHEVGSSGMTLGALETTGSLASLPGPALRQACFCLLWFGRWRTDLRRPIGPGSVIHCGDAL</sequence>
<reference evidence="2 4" key="1">
    <citation type="submission" date="2015-11" db="EMBL/GenBank/DDBJ databases">
        <title>Complete Genome Sequence of Kocuria flava strain HO-9041.</title>
        <authorList>
            <person name="Zhou M."/>
            <person name="Dai J."/>
        </authorList>
    </citation>
    <scope>NUCLEOTIDE SEQUENCE [LARGE SCALE GENOMIC DNA]</scope>
    <source>
        <strain evidence="2 4">HO-9041</strain>
    </source>
</reference>
<dbReference type="KEGG" id="kfv:AS188_15050"/>
<dbReference type="Proteomes" id="UP000057181">
    <property type="component" value="Chromosome"/>
</dbReference>
<evidence type="ECO:0000313" key="3">
    <source>
        <dbReference type="EMBL" id="GEO93467.1"/>
    </source>
</evidence>
<organism evidence="2 4">
    <name type="scientific">Kocuria flava</name>
    <dbReference type="NCBI Taxonomy" id="446860"/>
    <lineage>
        <taxon>Bacteria</taxon>
        <taxon>Bacillati</taxon>
        <taxon>Actinomycetota</taxon>
        <taxon>Actinomycetes</taxon>
        <taxon>Micrococcales</taxon>
        <taxon>Micrococcaceae</taxon>
        <taxon>Kocuria</taxon>
    </lineage>
</organism>
<dbReference type="InterPro" id="IPR048000">
    <property type="entry name" value="TnsA-like"/>
</dbReference>
<proteinExistence type="predicted"/>
<evidence type="ECO:0000313" key="4">
    <source>
        <dbReference type="Proteomes" id="UP000057181"/>
    </source>
</evidence>
<keyword evidence="5" id="KW-1185">Reference proteome</keyword>
<dbReference type="OrthoDB" id="3403133at2"/>
<accession>A0A0U3GCL1</accession>
<dbReference type="Proteomes" id="UP000321155">
    <property type="component" value="Unassembled WGS sequence"/>
</dbReference>